<name>A0A0T5XBR3_9BACT</name>
<evidence type="ECO:0000256" key="1">
    <source>
        <dbReference type="ARBA" id="ARBA00009369"/>
    </source>
</evidence>
<dbReference type="GO" id="GO:0005886">
    <property type="term" value="C:plasma membrane"/>
    <property type="evidence" value="ECO:0007669"/>
    <property type="project" value="TreeGrafter"/>
</dbReference>
<dbReference type="PANTHER" id="PTHR34138:SF1">
    <property type="entry name" value="CELL SHAPE-DETERMINING PROTEIN MREC"/>
    <property type="match status" value="1"/>
</dbReference>
<evidence type="ECO:0000256" key="3">
    <source>
        <dbReference type="ARBA" id="ARBA00022960"/>
    </source>
</evidence>
<dbReference type="Gene3D" id="2.40.10.350">
    <property type="entry name" value="Rod shape-determining protein MreC, domain 2"/>
    <property type="match status" value="1"/>
</dbReference>
<evidence type="ECO:0000313" key="7">
    <source>
        <dbReference type="EMBL" id="KRT35786.1"/>
    </source>
</evidence>
<dbReference type="Gene3D" id="2.40.10.340">
    <property type="entry name" value="Rod shape-determining protein MreC, domain 1"/>
    <property type="match status" value="1"/>
</dbReference>
<dbReference type="PANTHER" id="PTHR34138">
    <property type="entry name" value="CELL SHAPE-DETERMINING PROTEIN MREC"/>
    <property type="match status" value="1"/>
</dbReference>
<keyword evidence="5" id="KW-1133">Transmembrane helix</keyword>
<dbReference type="OrthoDB" id="3935at2"/>
<keyword evidence="8" id="KW-1185">Reference proteome</keyword>
<dbReference type="Proteomes" id="UP000005273">
    <property type="component" value="Unassembled WGS sequence"/>
</dbReference>
<protein>
    <recommendedName>
        <fullName evidence="2">Cell shape-determining protein MreC</fullName>
    </recommendedName>
    <alternativeName>
        <fullName evidence="4">Cell shape protein MreC</fullName>
    </alternativeName>
</protein>
<dbReference type="InterPro" id="IPR042177">
    <property type="entry name" value="Cell/Rod_1"/>
</dbReference>
<dbReference type="EMBL" id="ACJX03000001">
    <property type="protein sequence ID" value="KRT35786.1"/>
    <property type="molecule type" value="Genomic_DNA"/>
</dbReference>
<feature type="transmembrane region" description="Helical" evidence="5">
    <location>
        <begin position="7"/>
        <end position="28"/>
    </location>
</feature>
<sequence>MRDRKRVEFWQVGISLIAFSMVLMAVVGHQSGIDVRMRSFIYKGLRHLELPALALREGINRALVLSRDKGMFLEKIDSLQKENVALRMELNRVKEFYGSEGYEVSPYLAAEGINFLNATVIYRHPGWWWRYLTIDKGRDDGLKRGMPVLSGENVVGRVSIVEDATAVVELVTSPDLRIPVIVEDTRDVGVLSGDGKGNMSLFYMPRKAPLERGMKIATAFAVGNFYPGLLVGTVDGPEEDFVEGDFVTYKVKPDIDFSRLRRVRILEVR</sequence>
<proteinExistence type="inferred from homology"/>
<evidence type="ECO:0000313" key="8">
    <source>
        <dbReference type="Proteomes" id="UP000005273"/>
    </source>
</evidence>
<dbReference type="Pfam" id="PF04085">
    <property type="entry name" value="MreC"/>
    <property type="match status" value="1"/>
</dbReference>
<evidence type="ECO:0000256" key="2">
    <source>
        <dbReference type="ARBA" id="ARBA00013855"/>
    </source>
</evidence>
<comment type="similarity">
    <text evidence="1">Belongs to the MreC family.</text>
</comment>
<dbReference type="eggNOG" id="COG1792">
    <property type="taxonomic scope" value="Bacteria"/>
</dbReference>
<evidence type="ECO:0000256" key="5">
    <source>
        <dbReference type="SAM" id="Phobius"/>
    </source>
</evidence>
<dbReference type="InterPro" id="IPR055342">
    <property type="entry name" value="MreC_beta-barrel_core"/>
</dbReference>
<evidence type="ECO:0000256" key="4">
    <source>
        <dbReference type="ARBA" id="ARBA00032089"/>
    </source>
</evidence>
<comment type="caution">
    <text evidence="7">The sequence shown here is derived from an EMBL/GenBank/DDBJ whole genome shotgun (WGS) entry which is preliminary data.</text>
</comment>
<dbReference type="GO" id="GO:0008360">
    <property type="term" value="P:regulation of cell shape"/>
    <property type="evidence" value="ECO:0007669"/>
    <property type="project" value="UniProtKB-KW"/>
</dbReference>
<dbReference type="InterPro" id="IPR007221">
    <property type="entry name" value="MreC"/>
</dbReference>
<keyword evidence="3" id="KW-0133">Cell shape</keyword>
<gene>
    <name evidence="7" type="ORF">HMPREF1705_03036</name>
</gene>
<dbReference type="AlphaFoldDB" id="A0A0T5XBR3"/>
<organism evidence="7 8">
    <name type="scientific">Acetomicrobium hydrogeniformans ATCC BAA-1850</name>
    <dbReference type="NCBI Taxonomy" id="592015"/>
    <lineage>
        <taxon>Bacteria</taxon>
        <taxon>Thermotogati</taxon>
        <taxon>Synergistota</taxon>
        <taxon>Synergistia</taxon>
        <taxon>Synergistales</taxon>
        <taxon>Acetomicrobiaceae</taxon>
        <taxon>Acetomicrobium</taxon>
    </lineage>
</organism>
<dbReference type="RefSeq" id="WP_009201512.1">
    <property type="nucleotide sequence ID" value="NZ_ACJX03000001.1"/>
</dbReference>
<dbReference type="InterPro" id="IPR042175">
    <property type="entry name" value="Cell/Rod_MreC_2"/>
</dbReference>
<reference evidence="8" key="1">
    <citation type="submission" date="2012-09" db="EMBL/GenBank/DDBJ databases">
        <authorList>
            <person name="Weinstock G."/>
            <person name="Sodergren E."/>
            <person name="Clifton S."/>
            <person name="Fulton L."/>
            <person name="Fulton B."/>
            <person name="Courtney L."/>
            <person name="Fronick C."/>
            <person name="Harrison M."/>
            <person name="Strong C."/>
            <person name="Farmer C."/>
            <person name="Delehaunty K."/>
            <person name="Markovic C."/>
            <person name="Hall O."/>
            <person name="Minx P."/>
            <person name="Tomlinson C."/>
            <person name="Mitreva M."/>
            <person name="Nelson J."/>
            <person name="Hou S."/>
            <person name="Wollam A."/>
            <person name="Pepin K.H."/>
            <person name="Johnson M."/>
            <person name="Bhonagiri V."/>
            <person name="Nash W.E."/>
            <person name="Suruliraj S."/>
            <person name="Warren W."/>
            <person name="Chinwalla A."/>
            <person name="Mardis E.R."/>
            <person name="Wilson R.K."/>
        </authorList>
    </citation>
    <scope>NUCLEOTIDE SEQUENCE [LARGE SCALE GENOMIC DNA]</scope>
    <source>
        <strain evidence="8">OS1</strain>
    </source>
</reference>
<accession>A0A0T5XBR3</accession>
<dbReference type="STRING" id="592015.HMPREF1705_03036"/>
<evidence type="ECO:0000259" key="6">
    <source>
        <dbReference type="Pfam" id="PF04085"/>
    </source>
</evidence>
<keyword evidence="5" id="KW-0472">Membrane</keyword>
<keyword evidence="5" id="KW-0812">Transmembrane</keyword>
<feature type="domain" description="Rod shape-determining protein MreC beta-barrel core" evidence="6">
    <location>
        <begin position="120"/>
        <end position="266"/>
    </location>
</feature>